<sequence>MNLWKYAHRLLLTRLIFIFSMAAVFGSYSFAAENNLRFVINAPGAAPYIYFDKQQSRYQGVVVDFFNSFNKRDVFNVEYIDSSRSRNEQLVFTEKADLFFGSSVWITDPDRFLYSAPIMTHTSFLYSTKMFETPFSFDVHNQALICTRRGYKYPYLQPYFDNKSLLRVDSISQTTMTHMLGKGRCDYAVMSQENAWAIMSHPQFCEYEFHQSSVPISLVGLTFVMGKKLTEERDKINQQISSFINSGQRDKSMQKHLSQNTFPKLVCE</sequence>
<feature type="domain" description="Solute-binding protein family 3/N-terminal" evidence="1">
    <location>
        <begin position="42"/>
        <end position="258"/>
    </location>
</feature>
<dbReference type="Proteomes" id="UP001521137">
    <property type="component" value="Unassembled WGS sequence"/>
</dbReference>
<dbReference type="RefSeq" id="WP_235311567.1">
    <property type="nucleotide sequence ID" value="NZ_JAKGAS010000003.1"/>
</dbReference>
<protein>
    <submittedName>
        <fullName evidence="2">Transporter substrate-binding domain-containing protein</fullName>
    </submittedName>
</protein>
<name>A0ABS9D4Z1_9ALTE</name>
<accession>A0ABS9D4Z1</accession>
<dbReference type="Gene3D" id="3.40.190.10">
    <property type="entry name" value="Periplasmic binding protein-like II"/>
    <property type="match status" value="2"/>
</dbReference>
<organism evidence="2 3">
    <name type="scientific">Paraglaciecola algarum</name>
    <dbReference type="NCBI Taxonomy" id="3050085"/>
    <lineage>
        <taxon>Bacteria</taxon>
        <taxon>Pseudomonadati</taxon>
        <taxon>Pseudomonadota</taxon>
        <taxon>Gammaproteobacteria</taxon>
        <taxon>Alteromonadales</taxon>
        <taxon>Alteromonadaceae</taxon>
        <taxon>Paraglaciecola</taxon>
    </lineage>
</organism>
<keyword evidence="3" id="KW-1185">Reference proteome</keyword>
<dbReference type="Pfam" id="PF00497">
    <property type="entry name" value="SBP_bac_3"/>
    <property type="match status" value="1"/>
</dbReference>
<evidence type="ECO:0000313" key="2">
    <source>
        <dbReference type="EMBL" id="MCF2948013.1"/>
    </source>
</evidence>
<proteinExistence type="predicted"/>
<dbReference type="SUPFAM" id="SSF53850">
    <property type="entry name" value="Periplasmic binding protein-like II"/>
    <property type="match status" value="1"/>
</dbReference>
<comment type="caution">
    <text evidence="2">The sequence shown here is derived from an EMBL/GenBank/DDBJ whole genome shotgun (WGS) entry which is preliminary data.</text>
</comment>
<reference evidence="2 3" key="1">
    <citation type="submission" date="2022-01" db="EMBL/GenBank/DDBJ databases">
        <title>Paraglaciecola sp. G1-23.</title>
        <authorList>
            <person name="Jin M.S."/>
            <person name="Han D.M."/>
            <person name="Kim H.M."/>
            <person name="Jeon C.O."/>
        </authorList>
    </citation>
    <scope>NUCLEOTIDE SEQUENCE [LARGE SCALE GENOMIC DNA]</scope>
    <source>
        <strain evidence="2 3">G1-23</strain>
    </source>
</reference>
<evidence type="ECO:0000313" key="3">
    <source>
        <dbReference type="Proteomes" id="UP001521137"/>
    </source>
</evidence>
<dbReference type="InterPro" id="IPR001638">
    <property type="entry name" value="Solute-binding_3/MltF_N"/>
</dbReference>
<evidence type="ECO:0000259" key="1">
    <source>
        <dbReference type="Pfam" id="PF00497"/>
    </source>
</evidence>
<dbReference type="EMBL" id="JAKGAS010000003">
    <property type="protein sequence ID" value="MCF2948013.1"/>
    <property type="molecule type" value="Genomic_DNA"/>
</dbReference>
<gene>
    <name evidence="2" type="ORF">L0668_07835</name>
</gene>